<dbReference type="PANTHER" id="PTHR30537">
    <property type="entry name" value="HTH-TYPE TRANSCRIPTIONAL REGULATOR"/>
    <property type="match status" value="1"/>
</dbReference>
<evidence type="ECO:0000256" key="1">
    <source>
        <dbReference type="ARBA" id="ARBA00009437"/>
    </source>
</evidence>
<feature type="domain" description="HTH lysR-type" evidence="5">
    <location>
        <begin position="1"/>
        <end position="62"/>
    </location>
</feature>
<dbReference type="InterPro" id="IPR036390">
    <property type="entry name" value="WH_DNA-bd_sf"/>
</dbReference>
<keyword evidence="7" id="KW-1185">Reference proteome</keyword>
<dbReference type="SUPFAM" id="SSF46785">
    <property type="entry name" value="Winged helix' DNA-binding domain"/>
    <property type="match status" value="1"/>
</dbReference>
<protein>
    <submittedName>
        <fullName evidence="6">LysR family transcriptional regulator</fullName>
    </submittedName>
</protein>
<organism evidence="6 7">
    <name type="scientific">Ferruginivarius sediminum</name>
    <dbReference type="NCBI Taxonomy" id="2661937"/>
    <lineage>
        <taxon>Bacteria</taxon>
        <taxon>Pseudomonadati</taxon>
        <taxon>Pseudomonadota</taxon>
        <taxon>Alphaproteobacteria</taxon>
        <taxon>Rhodospirillales</taxon>
        <taxon>Rhodospirillaceae</taxon>
        <taxon>Ferruginivarius</taxon>
    </lineage>
</organism>
<keyword evidence="3" id="KW-0238">DNA-binding</keyword>
<dbReference type="RefSeq" id="WP_114582925.1">
    <property type="nucleotide sequence ID" value="NZ_QPMH01000015.1"/>
</dbReference>
<dbReference type="SUPFAM" id="SSF53850">
    <property type="entry name" value="Periplasmic binding protein-like II"/>
    <property type="match status" value="1"/>
</dbReference>
<dbReference type="InterPro" id="IPR005119">
    <property type="entry name" value="LysR_subst-bd"/>
</dbReference>
<dbReference type="GO" id="GO:0006351">
    <property type="term" value="P:DNA-templated transcription"/>
    <property type="evidence" value="ECO:0007669"/>
    <property type="project" value="TreeGrafter"/>
</dbReference>
<dbReference type="PANTHER" id="PTHR30537:SF3">
    <property type="entry name" value="TRANSCRIPTIONAL REGULATORY PROTEIN"/>
    <property type="match status" value="1"/>
</dbReference>
<dbReference type="Gene3D" id="1.10.10.10">
    <property type="entry name" value="Winged helix-like DNA-binding domain superfamily/Winged helix DNA-binding domain"/>
    <property type="match status" value="1"/>
</dbReference>
<dbReference type="InterPro" id="IPR000847">
    <property type="entry name" value="LysR_HTH_N"/>
</dbReference>
<dbReference type="EMBL" id="QPMH01000015">
    <property type="protein sequence ID" value="RDD61096.1"/>
    <property type="molecule type" value="Genomic_DNA"/>
</dbReference>
<gene>
    <name evidence="6" type="ORF">DRB17_14450</name>
</gene>
<accession>A0A369TDU6</accession>
<keyword evidence="4" id="KW-0804">Transcription</keyword>
<evidence type="ECO:0000313" key="6">
    <source>
        <dbReference type="EMBL" id="RDD61096.1"/>
    </source>
</evidence>
<dbReference type="GO" id="GO:0043565">
    <property type="term" value="F:sequence-specific DNA binding"/>
    <property type="evidence" value="ECO:0007669"/>
    <property type="project" value="TreeGrafter"/>
</dbReference>
<dbReference type="Proteomes" id="UP000253941">
    <property type="component" value="Unassembled WGS sequence"/>
</dbReference>
<dbReference type="AlphaFoldDB" id="A0A369TDU6"/>
<evidence type="ECO:0000256" key="3">
    <source>
        <dbReference type="ARBA" id="ARBA00023125"/>
    </source>
</evidence>
<evidence type="ECO:0000313" key="7">
    <source>
        <dbReference type="Proteomes" id="UP000253941"/>
    </source>
</evidence>
<dbReference type="InterPro" id="IPR036388">
    <property type="entry name" value="WH-like_DNA-bd_sf"/>
</dbReference>
<dbReference type="GO" id="GO:0003700">
    <property type="term" value="F:DNA-binding transcription factor activity"/>
    <property type="evidence" value="ECO:0007669"/>
    <property type="project" value="InterPro"/>
</dbReference>
<evidence type="ECO:0000256" key="2">
    <source>
        <dbReference type="ARBA" id="ARBA00023015"/>
    </source>
</evidence>
<keyword evidence="2" id="KW-0805">Transcription regulation</keyword>
<reference evidence="6 7" key="1">
    <citation type="submission" date="2018-07" db="EMBL/GenBank/DDBJ databases">
        <title>Venubactetium sediminum gen. nov., sp. nov., isolated from a marine solar saltern.</title>
        <authorList>
            <person name="Wang S."/>
        </authorList>
    </citation>
    <scope>NUCLEOTIDE SEQUENCE [LARGE SCALE GENOMIC DNA]</scope>
    <source>
        <strain evidence="6 7">WD2A32</strain>
    </source>
</reference>
<sequence length="298" mass="32652">MNRQLAWDDLRLILAVAVEGTLSGAGRRLGLSHATVFRHLGEIEERLGAKLFDRGRKGYTPTAAGEEAAAAARRIESEVLDVERRFAGQDLRPSGTVRLTTTDTLLAGLLSPILRDFRKAHSDIRVEISVSNQLFSLTRREADVAIRPSPSPPETLVGRRIGTIAQAIYGRDDLCPADGGEIDIHAKEWIGPDEGMAYASLERWMADQGLDARCRYRVDTLFGMFAAVRDGAGLAVLPCYLGDSDKRLVRIGGTIPSLATDLWLLTHPDLRKTARIRALLDFIADAMKCHRAQLAGTV</sequence>
<dbReference type="Gene3D" id="3.40.190.290">
    <property type="match status" value="1"/>
</dbReference>
<comment type="caution">
    <text evidence="6">The sequence shown here is derived from an EMBL/GenBank/DDBJ whole genome shotgun (WGS) entry which is preliminary data.</text>
</comment>
<evidence type="ECO:0000256" key="4">
    <source>
        <dbReference type="ARBA" id="ARBA00023163"/>
    </source>
</evidence>
<dbReference type="InterPro" id="IPR058163">
    <property type="entry name" value="LysR-type_TF_proteobact-type"/>
</dbReference>
<dbReference type="PROSITE" id="PS50931">
    <property type="entry name" value="HTH_LYSR"/>
    <property type="match status" value="1"/>
</dbReference>
<dbReference type="Pfam" id="PF00126">
    <property type="entry name" value="HTH_1"/>
    <property type="match status" value="1"/>
</dbReference>
<evidence type="ECO:0000259" key="5">
    <source>
        <dbReference type="PROSITE" id="PS50931"/>
    </source>
</evidence>
<proteinExistence type="inferred from homology"/>
<comment type="similarity">
    <text evidence="1">Belongs to the LysR transcriptional regulatory family.</text>
</comment>
<name>A0A369TDU6_9PROT</name>
<dbReference type="Pfam" id="PF03466">
    <property type="entry name" value="LysR_substrate"/>
    <property type="match status" value="1"/>
</dbReference>